<evidence type="ECO:0000313" key="3">
    <source>
        <dbReference type="Proteomes" id="UP000094849"/>
    </source>
</evidence>
<dbReference type="Proteomes" id="UP000094849">
    <property type="component" value="Unassembled WGS sequence"/>
</dbReference>
<dbReference type="AlphaFoldDB" id="A0A1E2UQZ0"/>
<keyword evidence="1" id="KW-0472">Membrane</keyword>
<protein>
    <submittedName>
        <fullName evidence="2">Uncharacterized protein</fullName>
    </submittedName>
</protein>
<keyword evidence="1" id="KW-0812">Transmembrane</keyword>
<evidence type="ECO:0000256" key="1">
    <source>
        <dbReference type="SAM" id="Phobius"/>
    </source>
</evidence>
<keyword evidence="1" id="KW-1133">Transmembrane helix</keyword>
<name>A0A1E2UQZ0_9GAMM</name>
<dbReference type="EMBL" id="LVJZ01000003">
    <property type="protein sequence ID" value="ODB97188.1"/>
    <property type="molecule type" value="Genomic_DNA"/>
</dbReference>
<reference evidence="2 3" key="1">
    <citation type="submission" date="2016-03" db="EMBL/GenBank/DDBJ databases">
        <title>Chemosynthetic sulphur-oxidizing symbionts of marine invertebrate animals are capable of nitrogen fixation.</title>
        <authorList>
            <person name="Petersen J.M."/>
            <person name="Kemper A."/>
            <person name="Gruber-Vodicka H."/>
            <person name="Cardini U."/>
            <person name="Geest Mvander."/>
            <person name="Kleiner M."/>
            <person name="Bulgheresi S."/>
            <person name="Fussmann M."/>
            <person name="Herbold C."/>
            <person name="Seah B.K.B."/>
            <person name="Antony C.Paul."/>
            <person name="Liu D."/>
            <person name="Belitz A."/>
            <person name="Weber M."/>
        </authorList>
    </citation>
    <scope>NUCLEOTIDE SEQUENCE [LARGE SCALE GENOMIC DNA]</scope>
    <source>
        <strain evidence="2">G_D</strain>
    </source>
</reference>
<keyword evidence="3" id="KW-1185">Reference proteome</keyword>
<gene>
    <name evidence="2" type="ORF">A3196_10720</name>
</gene>
<feature type="transmembrane region" description="Helical" evidence="1">
    <location>
        <begin position="34"/>
        <end position="58"/>
    </location>
</feature>
<proteinExistence type="predicted"/>
<accession>A0A1E2UQZ0</accession>
<sequence length="157" mass="18092">MLVALVIALLFTLLLLPLFMEAVAAPEDDMAIRSWRFITLFAVTYLLMYLGYGYWICIESDLQQPQNRTLMVQSFGHSVATSIPMESIVKVTSIIYRDLPDDLYAIRQNGYQGEGVLLHYRLSARHGDGSGKQHRIWFPLCNDQQLRHWLKLPDSFL</sequence>
<organism evidence="2 3">
    <name type="scientific">Candidatus Thiodiazotropha endoloripes</name>
    <dbReference type="NCBI Taxonomy" id="1818881"/>
    <lineage>
        <taxon>Bacteria</taxon>
        <taxon>Pseudomonadati</taxon>
        <taxon>Pseudomonadota</taxon>
        <taxon>Gammaproteobacteria</taxon>
        <taxon>Chromatiales</taxon>
        <taxon>Sedimenticolaceae</taxon>
        <taxon>Candidatus Thiodiazotropha</taxon>
    </lineage>
</organism>
<evidence type="ECO:0000313" key="2">
    <source>
        <dbReference type="EMBL" id="ODB97188.1"/>
    </source>
</evidence>
<comment type="caution">
    <text evidence="2">The sequence shown here is derived from an EMBL/GenBank/DDBJ whole genome shotgun (WGS) entry which is preliminary data.</text>
</comment>
<dbReference type="RefSeq" id="WP_069024466.1">
    <property type="nucleotide sequence ID" value="NZ_LVJZ01000003.1"/>
</dbReference>